<dbReference type="EMBL" id="CP046566">
    <property type="protein sequence ID" value="QGW27565.1"/>
    <property type="molecule type" value="Genomic_DNA"/>
</dbReference>
<evidence type="ECO:0000313" key="2">
    <source>
        <dbReference type="EMBL" id="QGW27565.1"/>
    </source>
</evidence>
<protein>
    <submittedName>
        <fullName evidence="2">Type IX secretion system membrane protein PorP/SprF</fullName>
    </submittedName>
</protein>
<name>A0A6I6GGS6_9BACT</name>
<dbReference type="RefSeq" id="WP_157477446.1">
    <property type="nucleotide sequence ID" value="NZ_CP046566.1"/>
</dbReference>
<gene>
    <name evidence="2" type="ORF">GLV81_05160</name>
</gene>
<dbReference type="Pfam" id="PF11751">
    <property type="entry name" value="PorP_SprF"/>
    <property type="match status" value="1"/>
</dbReference>
<keyword evidence="1" id="KW-0732">Signal</keyword>
<evidence type="ECO:0000256" key="1">
    <source>
        <dbReference type="SAM" id="SignalP"/>
    </source>
</evidence>
<evidence type="ECO:0000313" key="3">
    <source>
        <dbReference type="Proteomes" id="UP000426027"/>
    </source>
</evidence>
<accession>A0A6I6GGS6</accession>
<dbReference type="InterPro" id="IPR019861">
    <property type="entry name" value="PorP/SprF_Bacteroidetes"/>
</dbReference>
<keyword evidence="3" id="KW-1185">Reference proteome</keyword>
<feature type="signal peptide" evidence="1">
    <location>
        <begin position="1"/>
        <end position="22"/>
    </location>
</feature>
<proteinExistence type="predicted"/>
<dbReference type="KEGG" id="fls:GLV81_05160"/>
<sequence>MRTLFIRLLMLPLLLASAPLLGQDIHFTQLYESPFLRNPSLAGIYNGQLRASAVFRNQWQSVTVPYKTMGAAVEYKLNGLCEDDLENINLGIQVMRDEAGDSKLQRTQLQAAISYRRKLSNQLYIAGGFLAGPVSSSFDPRGLKWDDQFVNGVFDPTQPTRQPIINSGRNYFDLSAGLSLNGGNQYASMQWYTGVALHHINKPSVGFGAANSIDSKLPMKLTLSGGLATAINDMDDRIIFHADVIWQQPHNEVLISALYKKWLYNETGESDQGVSLTMGAIYRWADAICPVIKLNFNQWSVGASYDANISKLTVASQLRGGFEFTLLYRIMGGARDCVRTGCKFD</sequence>
<organism evidence="2 3">
    <name type="scientific">Phnomibacter ginsenosidimutans</name>
    <dbReference type="NCBI Taxonomy" id="2676868"/>
    <lineage>
        <taxon>Bacteria</taxon>
        <taxon>Pseudomonadati</taxon>
        <taxon>Bacteroidota</taxon>
        <taxon>Chitinophagia</taxon>
        <taxon>Chitinophagales</taxon>
        <taxon>Chitinophagaceae</taxon>
        <taxon>Phnomibacter</taxon>
    </lineage>
</organism>
<dbReference type="AlphaFoldDB" id="A0A6I6GGS6"/>
<feature type="chain" id="PRO_5026342916" evidence="1">
    <location>
        <begin position="23"/>
        <end position="345"/>
    </location>
</feature>
<dbReference type="NCBIfam" id="TIGR03519">
    <property type="entry name" value="T9SS_PorP_fam"/>
    <property type="match status" value="1"/>
</dbReference>
<reference evidence="2 3" key="1">
    <citation type="submission" date="2019-11" db="EMBL/GenBank/DDBJ databases">
        <authorList>
            <person name="Im W.T."/>
        </authorList>
    </citation>
    <scope>NUCLEOTIDE SEQUENCE [LARGE SCALE GENOMIC DNA]</scope>
    <source>
        <strain evidence="2 3">SB-02</strain>
    </source>
</reference>
<dbReference type="Proteomes" id="UP000426027">
    <property type="component" value="Chromosome"/>
</dbReference>